<comment type="caution">
    <text evidence="1">The sequence shown here is derived from an EMBL/GenBank/DDBJ whole genome shotgun (WGS) entry which is preliminary data.</text>
</comment>
<reference evidence="1 2" key="1">
    <citation type="submission" date="2024-02" db="EMBL/GenBank/DDBJ databases">
        <title>Bifidobacterium honeyensis sp. nov., isolated from the comb honey.</title>
        <authorList>
            <person name="Liu W."/>
            <person name="Li Y."/>
        </authorList>
    </citation>
    <scope>NUCLEOTIDE SEQUENCE [LARGE SCALE GENOMIC DNA]</scope>
    <source>
        <strain evidence="1 2">IMAU50988</strain>
    </source>
</reference>
<accession>A0ABU8ZQX1</accession>
<dbReference type="EMBL" id="JBANBB010000003">
    <property type="protein sequence ID" value="MEK0307338.1"/>
    <property type="molecule type" value="Genomic_DNA"/>
</dbReference>
<protein>
    <submittedName>
        <fullName evidence="1">Uncharacterized protein</fullName>
    </submittedName>
</protein>
<evidence type="ECO:0000313" key="1">
    <source>
        <dbReference type="EMBL" id="MEK0307338.1"/>
    </source>
</evidence>
<evidence type="ECO:0000313" key="2">
    <source>
        <dbReference type="Proteomes" id="UP001373159"/>
    </source>
</evidence>
<dbReference type="RefSeq" id="WP_340470101.1">
    <property type="nucleotide sequence ID" value="NZ_JBANBB010000003.1"/>
</dbReference>
<gene>
    <name evidence="1" type="ORF">V8P97_07710</name>
</gene>
<keyword evidence="2" id="KW-1185">Reference proteome</keyword>
<sequence>MLINVAAYDEAPLPGKIVWDEAQGYMRFGFDYSKGKFQTPKMPPLRETMRQFL</sequence>
<proteinExistence type="predicted"/>
<name>A0ABU8ZQX1_9BIFI</name>
<organism evidence="1 2">
    <name type="scientific">Bifidobacterium favimelis</name>
    <dbReference type="NCBI Taxonomy" id="3122979"/>
    <lineage>
        <taxon>Bacteria</taxon>
        <taxon>Bacillati</taxon>
        <taxon>Actinomycetota</taxon>
        <taxon>Actinomycetes</taxon>
        <taxon>Bifidobacteriales</taxon>
        <taxon>Bifidobacteriaceae</taxon>
        <taxon>Bifidobacterium</taxon>
    </lineage>
</organism>
<dbReference type="Proteomes" id="UP001373159">
    <property type="component" value="Unassembled WGS sequence"/>
</dbReference>